<evidence type="ECO:0000259" key="10">
    <source>
        <dbReference type="Pfam" id="PF02518"/>
    </source>
</evidence>
<dbReference type="GO" id="GO:0046983">
    <property type="term" value="F:protein dimerization activity"/>
    <property type="evidence" value="ECO:0007669"/>
    <property type="project" value="InterPro"/>
</dbReference>
<dbReference type="EMBL" id="SZQA01000003">
    <property type="protein sequence ID" value="TKK90506.1"/>
    <property type="molecule type" value="Genomic_DNA"/>
</dbReference>
<dbReference type="GO" id="GO:0005524">
    <property type="term" value="F:ATP binding"/>
    <property type="evidence" value="ECO:0007669"/>
    <property type="project" value="UniProtKB-KW"/>
</dbReference>
<feature type="transmembrane region" description="Helical" evidence="9">
    <location>
        <begin position="71"/>
        <end position="88"/>
    </location>
</feature>
<dbReference type="InterPro" id="IPR050482">
    <property type="entry name" value="Sensor_HK_TwoCompSys"/>
</dbReference>
<comment type="caution">
    <text evidence="12">The sequence shown here is derived from an EMBL/GenBank/DDBJ whole genome shotgun (WGS) entry which is preliminary data.</text>
</comment>
<keyword evidence="9" id="KW-0472">Membrane</keyword>
<protein>
    <recommendedName>
        <fullName evidence="2">histidine kinase</fullName>
        <ecNumber evidence="2">2.7.13.3</ecNumber>
    </recommendedName>
</protein>
<dbReference type="PANTHER" id="PTHR24421">
    <property type="entry name" value="NITRATE/NITRITE SENSOR PROTEIN NARX-RELATED"/>
    <property type="match status" value="1"/>
</dbReference>
<keyword evidence="9" id="KW-0812">Transmembrane</keyword>
<dbReference type="Proteomes" id="UP000308705">
    <property type="component" value="Unassembled WGS sequence"/>
</dbReference>
<dbReference type="InterPro" id="IPR036890">
    <property type="entry name" value="HATPase_C_sf"/>
</dbReference>
<keyword evidence="13" id="KW-1185">Reference proteome</keyword>
<feature type="domain" description="Histidine kinase/HSP90-like ATPase" evidence="10">
    <location>
        <begin position="249"/>
        <end position="336"/>
    </location>
</feature>
<evidence type="ECO:0000256" key="8">
    <source>
        <dbReference type="ARBA" id="ARBA00023012"/>
    </source>
</evidence>
<evidence type="ECO:0000256" key="9">
    <source>
        <dbReference type="SAM" id="Phobius"/>
    </source>
</evidence>
<keyword evidence="3" id="KW-0597">Phosphoprotein</keyword>
<dbReference type="RefSeq" id="WP_137245975.1">
    <property type="nucleotide sequence ID" value="NZ_SZQA01000003.1"/>
</dbReference>
<keyword evidence="6 12" id="KW-0418">Kinase</keyword>
<dbReference type="Pfam" id="PF07730">
    <property type="entry name" value="HisKA_3"/>
    <property type="match status" value="1"/>
</dbReference>
<keyword evidence="4" id="KW-0808">Transferase</keyword>
<dbReference type="EC" id="2.7.13.3" evidence="2"/>
<keyword evidence="5" id="KW-0547">Nucleotide-binding</keyword>
<dbReference type="CDD" id="cd16917">
    <property type="entry name" value="HATPase_UhpB-NarQ-NarX-like"/>
    <property type="match status" value="1"/>
</dbReference>
<evidence type="ECO:0000256" key="2">
    <source>
        <dbReference type="ARBA" id="ARBA00012438"/>
    </source>
</evidence>
<evidence type="ECO:0000256" key="4">
    <source>
        <dbReference type="ARBA" id="ARBA00022679"/>
    </source>
</evidence>
<dbReference type="GO" id="GO:0000155">
    <property type="term" value="F:phosphorelay sensor kinase activity"/>
    <property type="evidence" value="ECO:0007669"/>
    <property type="project" value="InterPro"/>
</dbReference>
<dbReference type="PANTHER" id="PTHR24421:SF10">
    <property type="entry name" value="NITRATE_NITRITE SENSOR PROTEIN NARQ"/>
    <property type="match status" value="1"/>
</dbReference>
<evidence type="ECO:0000313" key="12">
    <source>
        <dbReference type="EMBL" id="TKK90506.1"/>
    </source>
</evidence>
<dbReference type="Gene3D" id="1.20.5.1930">
    <property type="match status" value="1"/>
</dbReference>
<evidence type="ECO:0000256" key="6">
    <source>
        <dbReference type="ARBA" id="ARBA00022777"/>
    </source>
</evidence>
<keyword evidence="9" id="KW-1133">Transmembrane helix</keyword>
<reference evidence="12 13" key="1">
    <citation type="submission" date="2019-04" db="EMBL/GenBank/DDBJ databases">
        <title>Herbidospora sp. NEAU-GS14.nov., a novel actinomycete isolated from soil.</title>
        <authorList>
            <person name="Han L."/>
        </authorList>
    </citation>
    <scope>NUCLEOTIDE SEQUENCE [LARGE SCALE GENOMIC DNA]</scope>
    <source>
        <strain evidence="12 13">NEAU-GS14</strain>
    </source>
</reference>
<dbReference type="InterPro" id="IPR003594">
    <property type="entry name" value="HATPase_dom"/>
</dbReference>
<evidence type="ECO:0000259" key="11">
    <source>
        <dbReference type="Pfam" id="PF07730"/>
    </source>
</evidence>
<evidence type="ECO:0000256" key="3">
    <source>
        <dbReference type="ARBA" id="ARBA00022553"/>
    </source>
</evidence>
<dbReference type="InterPro" id="IPR011712">
    <property type="entry name" value="Sig_transdc_His_kin_sub3_dim/P"/>
</dbReference>
<gene>
    <name evidence="12" type="ORF">FDA94_05790</name>
</gene>
<dbReference type="OrthoDB" id="3288457at2"/>
<keyword evidence="7" id="KW-0067">ATP-binding</keyword>
<dbReference type="SUPFAM" id="SSF55874">
    <property type="entry name" value="ATPase domain of HSP90 chaperone/DNA topoisomerase II/histidine kinase"/>
    <property type="match status" value="1"/>
</dbReference>
<dbReference type="Pfam" id="PF02518">
    <property type="entry name" value="HATPase_c"/>
    <property type="match status" value="1"/>
</dbReference>
<evidence type="ECO:0000313" key="13">
    <source>
        <dbReference type="Proteomes" id="UP000308705"/>
    </source>
</evidence>
<dbReference type="GO" id="GO:0016020">
    <property type="term" value="C:membrane"/>
    <property type="evidence" value="ECO:0007669"/>
    <property type="project" value="InterPro"/>
</dbReference>
<feature type="transmembrane region" description="Helical" evidence="9">
    <location>
        <begin position="31"/>
        <end position="59"/>
    </location>
</feature>
<organism evidence="12 13">
    <name type="scientific">Herbidospora galbida</name>
    <dbReference type="NCBI Taxonomy" id="2575442"/>
    <lineage>
        <taxon>Bacteria</taxon>
        <taxon>Bacillati</taxon>
        <taxon>Actinomycetota</taxon>
        <taxon>Actinomycetes</taxon>
        <taxon>Streptosporangiales</taxon>
        <taxon>Streptosporangiaceae</taxon>
        <taxon>Herbidospora</taxon>
    </lineage>
</organism>
<name>A0A4U3MQX8_9ACTN</name>
<feature type="domain" description="Signal transduction histidine kinase subgroup 3 dimerisation and phosphoacceptor" evidence="11">
    <location>
        <begin position="147"/>
        <end position="211"/>
    </location>
</feature>
<accession>A0A4U3MQX8</accession>
<evidence type="ECO:0000256" key="7">
    <source>
        <dbReference type="ARBA" id="ARBA00022840"/>
    </source>
</evidence>
<sequence>MRFGPLLRALVVVAAVLLAMTGDDQFAQIVAVVHAAMLVTALWWPVPAWAASSVLLVWVQLTHPPGFNDAMYGWLVQAGIVLLLALRLDARRTALFTAAGMLPVLSGGPVAVIAVAGAGAAGWLIRSRRETQAALAEERGRRALLEERARIARELHDVVAHHMSVISIQADAGPHRVADPPPELAEAFATIRSTALEGLGELRRLLGVLRAEPGVSPQPSLADLDRLAAGATLETTGDLGDVPRGVGLNAYRIVQEALTNTMRHAPGASVTVRVVRDDRELRISVTNTRPHDAPKATPGAGHGILGMRERAAMLGGTLTTGPTGDGGYAVSAVLPLMETP</sequence>
<keyword evidence="8" id="KW-0902">Two-component regulatory system</keyword>
<feature type="transmembrane region" description="Helical" evidence="9">
    <location>
        <begin position="100"/>
        <end position="125"/>
    </location>
</feature>
<dbReference type="Gene3D" id="3.30.565.10">
    <property type="entry name" value="Histidine kinase-like ATPase, C-terminal domain"/>
    <property type="match status" value="1"/>
</dbReference>
<evidence type="ECO:0000256" key="1">
    <source>
        <dbReference type="ARBA" id="ARBA00000085"/>
    </source>
</evidence>
<evidence type="ECO:0000256" key="5">
    <source>
        <dbReference type="ARBA" id="ARBA00022741"/>
    </source>
</evidence>
<dbReference type="AlphaFoldDB" id="A0A4U3MQX8"/>
<proteinExistence type="predicted"/>
<comment type="catalytic activity">
    <reaction evidence="1">
        <text>ATP + protein L-histidine = ADP + protein N-phospho-L-histidine.</text>
        <dbReference type="EC" id="2.7.13.3"/>
    </reaction>
</comment>